<dbReference type="Pfam" id="PF03022">
    <property type="entry name" value="MRJP"/>
    <property type="match status" value="1"/>
</dbReference>
<feature type="chain" id="PRO_5039901652" description="Protein yellow" evidence="5">
    <location>
        <begin position="18"/>
        <end position="430"/>
    </location>
</feature>
<reference evidence="6" key="1">
    <citation type="submission" date="2021-03" db="EMBL/GenBank/DDBJ databases">
        <title>Chromosome level genome of the anhydrobiotic midge Polypedilum vanderplanki.</title>
        <authorList>
            <person name="Yoshida Y."/>
            <person name="Kikawada T."/>
            <person name="Gusev O."/>
        </authorList>
    </citation>
    <scope>NUCLEOTIDE SEQUENCE</scope>
    <source>
        <strain evidence="6">NIAS01</strain>
        <tissue evidence="6">Whole body or cell culture</tissue>
    </source>
</reference>
<accession>A0A9J6CNR3</accession>
<evidence type="ECO:0000256" key="1">
    <source>
        <dbReference type="ARBA" id="ARBA00004613"/>
    </source>
</evidence>
<dbReference type="EMBL" id="JADBJN010000001">
    <property type="protein sequence ID" value="KAG5683605.1"/>
    <property type="molecule type" value="Genomic_DNA"/>
</dbReference>
<sequence>MKLILITILAAVISSNAKKLEEKYSWKELEYAWPSEEAKQEAIKSGRYIESHNLPLGLEVWKDKMFITVPRWKAGVASSLNYFVMSNDKSPVLHPYPSWEANELPEENHNKEHENYGGGRTDAKAAEKGENLLEKDSGKIISTFRIRADECDRLWVMDSGLADILGSPKQWAPNNIAIYDLNTDKLIKRFIIPEDQVKEDSFFANIIVDTQASDCSNAFAYLPDLGSYAVVVYDFKNDKSYRVKHNFFHFDPLQGDLTVGGVNFQWTDGVFGMALGKPINEHGDRTVYFHALASTKEFSVSNTVLKNETFATSSDAYHAYSLLGDRGSKSQSTAEFYDDKTDVIFYTQINRDAIGCWNIKKPYTPENQGLVDSDSHTLVFPNDLKVDNEGNLFVLSDRMPLFIYSSLQPEYNYRILTGKTSEIVTGTPCE</sequence>
<evidence type="ECO:0000256" key="3">
    <source>
        <dbReference type="ARBA" id="ARBA00022525"/>
    </source>
</evidence>
<dbReference type="Gene3D" id="2.120.10.30">
    <property type="entry name" value="TolB, C-terminal domain"/>
    <property type="match status" value="1"/>
</dbReference>
<dbReference type="GO" id="GO:0005576">
    <property type="term" value="C:extracellular region"/>
    <property type="evidence" value="ECO:0007669"/>
    <property type="project" value="UniProtKB-SubCell"/>
</dbReference>
<keyword evidence="4 5" id="KW-0732">Signal</keyword>
<gene>
    <name evidence="6" type="ORF">PVAND_012878</name>
</gene>
<evidence type="ECO:0000256" key="2">
    <source>
        <dbReference type="ARBA" id="ARBA00009127"/>
    </source>
</evidence>
<protein>
    <recommendedName>
        <fullName evidence="8">Protein yellow</fullName>
    </recommendedName>
</protein>
<comment type="caution">
    <text evidence="6">The sequence shown here is derived from an EMBL/GenBank/DDBJ whole genome shotgun (WGS) entry which is preliminary data.</text>
</comment>
<dbReference type="Proteomes" id="UP001107558">
    <property type="component" value="Chromosome 1"/>
</dbReference>
<evidence type="ECO:0000313" key="7">
    <source>
        <dbReference type="Proteomes" id="UP001107558"/>
    </source>
</evidence>
<evidence type="ECO:0000256" key="4">
    <source>
        <dbReference type="ARBA" id="ARBA00022729"/>
    </source>
</evidence>
<keyword evidence="3" id="KW-0964">Secreted</keyword>
<name>A0A9J6CNR3_POLVA</name>
<evidence type="ECO:0008006" key="8">
    <source>
        <dbReference type="Google" id="ProtNLM"/>
    </source>
</evidence>
<feature type="signal peptide" evidence="5">
    <location>
        <begin position="1"/>
        <end position="17"/>
    </location>
</feature>
<comment type="subcellular location">
    <subcellularLocation>
        <location evidence="1">Secreted</location>
    </subcellularLocation>
</comment>
<dbReference type="OrthoDB" id="7776143at2759"/>
<dbReference type="InterPro" id="IPR017996">
    <property type="entry name" value="MRJP/yellow-related"/>
</dbReference>
<evidence type="ECO:0000256" key="5">
    <source>
        <dbReference type="SAM" id="SignalP"/>
    </source>
</evidence>
<evidence type="ECO:0000313" key="6">
    <source>
        <dbReference type="EMBL" id="KAG5683605.1"/>
    </source>
</evidence>
<dbReference type="PANTHER" id="PTHR10009:SF11">
    <property type="entry name" value="RH54244P"/>
    <property type="match status" value="1"/>
</dbReference>
<proteinExistence type="inferred from homology"/>
<organism evidence="6 7">
    <name type="scientific">Polypedilum vanderplanki</name>
    <name type="common">Sleeping chironomid midge</name>
    <dbReference type="NCBI Taxonomy" id="319348"/>
    <lineage>
        <taxon>Eukaryota</taxon>
        <taxon>Metazoa</taxon>
        <taxon>Ecdysozoa</taxon>
        <taxon>Arthropoda</taxon>
        <taxon>Hexapoda</taxon>
        <taxon>Insecta</taxon>
        <taxon>Pterygota</taxon>
        <taxon>Neoptera</taxon>
        <taxon>Endopterygota</taxon>
        <taxon>Diptera</taxon>
        <taxon>Nematocera</taxon>
        <taxon>Chironomoidea</taxon>
        <taxon>Chironomidae</taxon>
        <taxon>Chironominae</taxon>
        <taxon>Polypedilum</taxon>
        <taxon>Polypedilum</taxon>
    </lineage>
</organism>
<keyword evidence="7" id="KW-1185">Reference proteome</keyword>
<dbReference type="AlphaFoldDB" id="A0A9J6CNR3"/>
<comment type="similarity">
    <text evidence="2">Belongs to the major royal jelly protein family.</text>
</comment>
<dbReference type="PANTHER" id="PTHR10009">
    <property type="entry name" value="PROTEIN YELLOW-RELATED"/>
    <property type="match status" value="1"/>
</dbReference>
<dbReference type="InterPro" id="IPR011042">
    <property type="entry name" value="6-blade_b-propeller_TolB-like"/>
</dbReference>